<name>A0A518E423_9BACT</name>
<gene>
    <name evidence="3" type="ORF">Pla8534_67430</name>
</gene>
<evidence type="ECO:0000256" key="1">
    <source>
        <dbReference type="SAM" id="Phobius"/>
    </source>
</evidence>
<keyword evidence="1" id="KW-0472">Membrane</keyword>
<dbReference type="Proteomes" id="UP000317648">
    <property type="component" value="Chromosome"/>
</dbReference>
<dbReference type="EMBL" id="CP036433">
    <property type="protein sequence ID" value="QDU98832.1"/>
    <property type="molecule type" value="Genomic_DNA"/>
</dbReference>
<keyword evidence="1" id="KW-0812">Transmembrane</keyword>
<dbReference type="Gene3D" id="3.30.700.10">
    <property type="entry name" value="Glycoprotein, Type 4 Pilin"/>
    <property type="match status" value="1"/>
</dbReference>
<feature type="domain" description="DUF1559" evidence="2">
    <location>
        <begin position="44"/>
        <end position="343"/>
    </location>
</feature>
<dbReference type="PROSITE" id="PS00409">
    <property type="entry name" value="PROKAR_NTER_METHYL"/>
    <property type="match status" value="1"/>
</dbReference>
<dbReference type="Pfam" id="PF07596">
    <property type="entry name" value="SBP_bac_10"/>
    <property type="match status" value="1"/>
</dbReference>
<dbReference type="PANTHER" id="PTHR30093:SF2">
    <property type="entry name" value="TYPE II SECRETION SYSTEM PROTEIN H"/>
    <property type="match status" value="1"/>
</dbReference>
<accession>A0A518E423</accession>
<dbReference type="InterPro" id="IPR045584">
    <property type="entry name" value="Pilin-like"/>
</dbReference>
<keyword evidence="4" id="KW-1185">Reference proteome</keyword>
<protein>
    <submittedName>
        <fullName evidence="3">Putative major pilin subunit</fullName>
    </submittedName>
</protein>
<evidence type="ECO:0000313" key="4">
    <source>
        <dbReference type="Proteomes" id="UP000317648"/>
    </source>
</evidence>
<dbReference type="InterPro" id="IPR011453">
    <property type="entry name" value="DUF1559"/>
</dbReference>
<proteinExistence type="predicted"/>
<dbReference type="NCBIfam" id="TIGR02532">
    <property type="entry name" value="IV_pilin_GFxxxE"/>
    <property type="match status" value="1"/>
</dbReference>
<sequence length="361" mass="38654">MNTSLLFDSSVRKPGRPRGFTLVELLVVIAIIGVLTALLLPAVQMAREAARRAQCSNHLRQLGLALHNYQSAQSVFPGLGTSSQDSYSVQAKLLPFLEQKGLQDLIDFSQPVMLGSGGSQYLNPSLAAVAGKVVSILICPSDTGTLVSQRYPSGQPAEEWAGHNYMMSLGSGAGLSYDAEYQNADGLFYYGSAVTFADVTDGTSHTIAIAEACRGVDGYLPNSPSEVDPRKAYASVSSCYYPLSADAGIGSSRSATTAFTNPILADLISGCSSMQWGTDRGYSWMWGREHRTLVTGYMNPNSPTPDVIAHGRGWMTARSQHSGGVNVCYVDGGVHFISDSVDNAAWRAHFTKDGEENVSNW</sequence>
<dbReference type="KEGG" id="lcre:Pla8534_67430"/>
<dbReference type="SUPFAM" id="SSF54523">
    <property type="entry name" value="Pili subunits"/>
    <property type="match status" value="1"/>
</dbReference>
<dbReference type="InterPro" id="IPR027558">
    <property type="entry name" value="Pre_pil_HX9DG_C"/>
</dbReference>
<dbReference type="Pfam" id="PF07963">
    <property type="entry name" value="N_methyl"/>
    <property type="match status" value="1"/>
</dbReference>
<dbReference type="InterPro" id="IPR012902">
    <property type="entry name" value="N_methyl_site"/>
</dbReference>
<dbReference type="OrthoDB" id="248923at2"/>
<feature type="transmembrane region" description="Helical" evidence="1">
    <location>
        <begin position="20"/>
        <end position="43"/>
    </location>
</feature>
<evidence type="ECO:0000259" key="2">
    <source>
        <dbReference type="Pfam" id="PF07596"/>
    </source>
</evidence>
<keyword evidence="1" id="KW-1133">Transmembrane helix</keyword>
<dbReference type="RefSeq" id="WP_145058388.1">
    <property type="nucleotide sequence ID" value="NZ_CP036433.1"/>
</dbReference>
<dbReference type="PANTHER" id="PTHR30093">
    <property type="entry name" value="GENERAL SECRETION PATHWAY PROTEIN G"/>
    <property type="match status" value="1"/>
</dbReference>
<organism evidence="3 4">
    <name type="scientific">Lignipirellula cremea</name>
    <dbReference type="NCBI Taxonomy" id="2528010"/>
    <lineage>
        <taxon>Bacteria</taxon>
        <taxon>Pseudomonadati</taxon>
        <taxon>Planctomycetota</taxon>
        <taxon>Planctomycetia</taxon>
        <taxon>Pirellulales</taxon>
        <taxon>Pirellulaceae</taxon>
        <taxon>Lignipirellula</taxon>
    </lineage>
</organism>
<evidence type="ECO:0000313" key="3">
    <source>
        <dbReference type="EMBL" id="QDU98832.1"/>
    </source>
</evidence>
<dbReference type="AlphaFoldDB" id="A0A518E423"/>
<reference evidence="3 4" key="1">
    <citation type="submission" date="2019-02" db="EMBL/GenBank/DDBJ databases">
        <title>Deep-cultivation of Planctomycetes and their phenomic and genomic characterization uncovers novel biology.</title>
        <authorList>
            <person name="Wiegand S."/>
            <person name="Jogler M."/>
            <person name="Boedeker C."/>
            <person name="Pinto D."/>
            <person name="Vollmers J."/>
            <person name="Rivas-Marin E."/>
            <person name="Kohn T."/>
            <person name="Peeters S.H."/>
            <person name="Heuer A."/>
            <person name="Rast P."/>
            <person name="Oberbeckmann S."/>
            <person name="Bunk B."/>
            <person name="Jeske O."/>
            <person name="Meyerdierks A."/>
            <person name="Storesund J.E."/>
            <person name="Kallscheuer N."/>
            <person name="Luecker S."/>
            <person name="Lage O.M."/>
            <person name="Pohl T."/>
            <person name="Merkel B.J."/>
            <person name="Hornburger P."/>
            <person name="Mueller R.-W."/>
            <person name="Bruemmer F."/>
            <person name="Labrenz M."/>
            <person name="Spormann A.M."/>
            <person name="Op den Camp H."/>
            <person name="Overmann J."/>
            <person name="Amann R."/>
            <person name="Jetten M.S.M."/>
            <person name="Mascher T."/>
            <person name="Medema M.H."/>
            <person name="Devos D.P."/>
            <person name="Kaster A.-K."/>
            <person name="Ovreas L."/>
            <person name="Rohde M."/>
            <person name="Galperin M.Y."/>
            <person name="Jogler C."/>
        </authorList>
    </citation>
    <scope>NUCLEOTIDE SEQUENCE [LARGE SCALE GENOMIC DNA]</scope>
    <source>
        <strain evidence="3 4">Pla85_3_4</strain>
    </source>
</reference>
<dbReference type="NCBIfam" id="TIGR04294">
    <property type="entry name" value="pre_pil_HX9DG"/>
    <property type="match status" value="1"/>
</dbReference>